<reference evidence="8" key="1">
    <citation type="submission" date="2025-08" db="UniProtKB">
        <authorList>
            <consortium name="RefSeq"/>
        </authorList>
    </citation>
    <scope>IDENTIFICATION</scope>
</reference>
<dbReference type="STRING" id="121845.A0A3Q0IUH4"/>
<dbReference type="Pfam" id="PF01490">
    <property type="entry name" value="Aa_trans"/>
    <property type="match status" value="1"/>
</dbReference>
<feature type="transmembrane region" description="Helical" evidence="5">
    <location>
        <begin position="99"/>
        <end position="118"/>
    </location>
</feature>
<dbReference type="PANTHER" id="PTHR22950:SF154">
    <property type="entry name" value="PROTON-COUPLED AMINO ACID TRANSPORTER-LIKE PROTEIN PATHETIC"/>
    <property type="match status" value="1"/>
</dbReference>
<keyword evidence="4 5" id="KW-0472">Membrane</keyword>
<dbReference type="GO" id="GO:0005774">
    <property type="term" value="C:vacuolar membrane"/>
    <property type="evidence" value="ECO:0007669"/>
    <property type="project" value="TreeGrafter"/>
</dbReference>
<dbReference type="GeneID" id="113466809"/>
<evidence type="ECO:0000256" key="2">
    <source>
        <dbReference type="ARBA" id="ARBA00022692"/>
    </source>
</evidence>
<keyword evidence="3 5" id="KW-1133">Transmembrane helix</keyword>
<feature type="transmembrane region" description="Helical" evidence="5">
    <location>
        <begin position="167"/>
        <end position="185"/>
    </location>
</feature>
<dbReference type="RefSeq" id="XP_026678308.1">
    <property type="nucleotide sequence ID" value="XM_026822507.1"/>
</dbReference>
<evidence type="ECO:0000256" key="4">
    <source>
        <dbReference type="ARBA" id="ARBA00023136"/>
    </source>
</evidence>
<evidence type="ECO:0000256" key="3">
    <source>
        <dbReference type="ARBA" id="ARBA00022989"/>
    </source>
</evidence>
<dbReference type="PANTHER" id="PTHR22950">
    <property type="entry name" value="AMINO ACID TRANSPORTER"/>
    <property type="match status" value="1"/>
</dbReference>
<feature type="domain" description="Amino acid transporter transmembrane" evidence="6">
    <location>
        <begin position="49"/>
        <end position="184"/>
    </location>
</feature>
<sequence>MYAYKVAVVPAKIRDEAVQLNHLDNKDYWDPFKERKLAHPVTFMTSIQSHILIAFFQVQCGHVLYRRTKVTSMSFADIGEVAFAKGPAWGRRYARFARICILLGLFLAYFGTCSVYTVIIAKNFSKVINHYTGTELDIRVYISAFLIPLILLSWVPNLKSLAPVSMVANLLMGTGLGITFYYIVWDLHKRLVLTHGWDHDLNLNLV</sequence>
<evidence type="ECO:0000256" key="5">
    <source>
        <dbReference type="SAM" id="Phobius"/>
    </source>
</evidence>
<evidence type="ECO:0000256" key="1">
    <source>
        <dbReference type="ARBA" id="ARBA00004141"/>
    </source>
</evidence>
<dbReference type="AlphaFoldDB" id="A0A3Q0IUH4"/>
<gene>
    <name evidence="8" type="primary">LOC113466809</name>
</gene>
<protein>
    <submittedName>
        <fullName evidence="8">Proton-coupled amino acid transporter-like protein pathetic</fullName>
    </submittedName>
</protein>
<organism evidence="7 8">
    <name type="scientific">Diaphorina citri</name>
    <name type="common">Asian citrus psyllid</name>
    <dbReference type="NCBI Taxonomy" id="121845"/>
    <lineage>
        <taxon>Eukaryota</taxon>
        <taxon>Metazoa</taxon>
        <taxon>Ecdysozoa</taxon>
        <taxon>Arthropoda</taxon>
        <taxon>Hexapoda</taxon>
        <taxon>Insecta</taxon>
        <taxon>Pterygota</taxon>
        <taxon>Neoptera</taxon>
        <taxon>Paraneoptera</taxon>
        <taxon>Hemiptera</taxon>
        <taxon>Sternorrhyncha</taxon>
        <taxon>Psylloidea</taxon>
        <taxon>Psyllidae</taxon>
        <taxon>Diaphorininae</taxon>
        <taxon>Diaphorina</taxon>
    </lineage>
</organism>
<evidence type="ECO:0000259" key="6">
    <source>
        <dbReference type="Pfam" id="PF01490"/>
    </source>
</evidence>
<keyword evidence="7" id="KW-1185">Reference proteome</keyword>
<name>A0A3Q0IUH4_DIACI</name>
<dbReference type="Proteomes" id="UP000079169">
    <property type="component" value="Unplaced"/>
</dbReference>
<dbReference type="KEGG" id="dci:113466809"/>
<keyword evidence="2 5" id="KW-0812">Transmembrane</keyword>
<dbReference type="GO" id="GO:0015179">
    <property type="term" value="F:L-amino acid transmembrane transporter activity"/>
    <property type="evidence" value="ECO:0007669"/>
    <property type="project" value="TreeGrafter"/>
</dbReference>
<accession>A0A3Q0IUH4</accession>
<evidence type="ECO:0000313" key="8">
    <source>
        <dbReference type="RefSeq" id="XP_026678308.1"/>
    </source>
</evidence>
<feature type="transmembrane region" description="Helical" evidence="5">
    <location>
        <begin position="138"/>
        <end position="155"/>
    </location>
</feature>
<comment type="subcellular location">
    <subcellularLocation>
        <location evidence="1">Membrane</location>
        <topology evidence="1">Multi-pass membrane protein</topology>
    </subcellularLocation>
</comment>
<dbReference type="InterPro" id="IPR013057">
    <property type="entry name" value="AA_transpt_TM"/>
</dbReference>
<proteinExistence type="predicted"/>
<evidence type="ECO:0000313" key="7">
    <source>
        <dbReference type="Proteomes" id="UP000079169"/>
    </source>
</evidence>
<dbReference type="PaxDb" id="121845-A0A3Q0IUH4"/>